<organism evidence="2 3">
    <name type="scientific">Methylobacterium tarhaniae</name>
    <dbReference type="NCBI Taxonomy" id="1187852"/>
    <lineage>
        <taxon>Bacteria</taxon>
        <taxon>Pseudomonadati</taxon>
        <taxon>Pseudomonadota</taxon>
        <taxon>Alphaproteobacteria</taxon>
        <taxon>Hyphomicrobiales</taxon>
        <taxon>Methylobacteriaceae</taxon>
        <taxon>Methylobacterium</taxon>
    </lineage>
</organism>
<reference evidence="2 3" key="1">
    <citation type="submission" date="2015-03" db="EMBL/GenBank/DDBJ databases">
        <title>Genome sequencing of Methylobacterium tarhaniae DSM 25844.</title>
        <authorList>
            <person name="Chaudhry V."/>
            <person name="Patil P.B."/>
        </authorList>
    </citation>
    <scope>NUCLEOTIDE SEQUENCE [LARGE SCALE GENOMIC DNA]</scope>
    <source>
        <strain evidence="2 3">DSM 25844</strain>
    </source>
</reference>
<dbReference type="Gene3D" id="1.25.40.10">
    <property type="entry name" value="Tetratricopeptide repeat domain"/>
    <property type="match status" value="1"/>
</dbReference>
<accession>A0A0J6TES7</accession>
<dbReference type="EMBL" id="LABZ01000020">
    <property type="protein sequence ID" value="KMO44414.1"/>
    <property type="molecule type" value="Genomic_DNA"/>
</dbReference>
<comment type="caution">
    <text evidence="2">The sequence shown here is derived from an EMBL/GenBank/DDBJ whole genome shotgun (WGS) entry which is preliminary data.</text>
</comment>
<feature type="compositionally biased region" description="Basic and acidic residues" evidence="1">
    <location>
        <begin position="56"/>
        <end position="67"/>
    </location>
</feature>
<gene>
    <name evidence="2" type="ORF">VQ03_03295</name>
</gene>
<evidence type="ECO:0000313" key="3">
    <source>
        <dbReference type="Proteomes" id="UP000036449"/>
    </source>
</evidence>
<evidence type="ECO:0000256" key="1">
    <source>
        <dbReference type="SAM" id="MobiDB-lite"/>
    </source>
</evidence>
<feature type="region of interest" description="Disordered" evidence="1">
    <location>
        <begin position="13"/>
        <end position="75"/>
    </location>
</feature>
<dbReference type="AlphaFoldDB" id="A0A0J6TES7"/>
<sequence length="214" mass="22574">MATALTGLVRNFGAPSLAKTWNEEDHPRDDDGKFSSSGDGDSGGGEDEEYGPGEGYETKDQERHDKAMAAFSEHAGGLEHSLNSVAAAAHDPDASPEKIIAAGRDAIRQFKDAGRAYDKASAIRGKYGDAAPDAGILNLDTEDLVSALKDYDDAYTASQEALTTIRENTASRATSASQAGSGRHDDAITHLERELETASSSMAARRAAMRSKPA</sequence>
<feature type="compositionally biased region" description="Basic and acidic residues" evidence="1">
    <location>
        <begin position="182"/>
        <end position="196"/>
    </location>
</feature>
<feature type="compositionally biased region" description="Basic and acidic residues" evidence="1">
    <location>
        <begin position="21"/>
        <end position="33"/>
    </location>
</feature>
<dbReference type="InterPro" id="IPR011990">
    <property type="entry name" value="TPR-like_helical_dom_sf"/>
</dbReference>
<protein>
    <submittedName>
        <fullName evidence="2">Uncharacterized protein</fullName>
    </submittedName>
</protein>
<evidence type="ECO:0000313" key="2">
    <source>
        <dbReference type="EMBL" id="KMO44414.1"/>
    </source>
</evidence>
<dbReference type="PATRIC" id="fig|1187852.3.peg.2746"/>
<dbReference type="OrthoDB" id="9873855at2"/>
<feature type="compositionally biased region" description="Polar residues" evidence="1">
    <location>
        <begin position="166"/>
        <end position="180"/>
    </location>
</feature>
<keyword evidence="3" id="KW-1185">Reference proteome</keyword>
<name>A0A0J6TES7_9HYPH</name>
<dbReference type="RefSeq" id="WP_048449425.1">
    <property type="nucleotide sequence ID" value="NZ_LABZ01000020.1"/>
</dbReference>
<proteinExistence type="predicted"/>
<feature type="region of interest" description="Disordered" evidence="1">
    <location>
        <begin position="166"/>
        <end position="214"/>
    </location>
</feature>
<dbReference type="Proteomes" id="UP000036449">
    <property type="component" value="Unassembled WGS sequence"/>
</dbReference>